<accession>A0A183EBU9</accession>
<sequence>MLHKNASAAVTLDENASSATVYNIKAENEAPETLTLQETEHPISGTPPLIVKGETAAAENVGEEDGDIELFFNRGTESLARQIEDIPPLDNEASFLALVSLLAQKLPEGKHESSMTSQKERRLDASVPVCTFVPRINLYGAAACLSFLVDLWIVPVSDISADNLGQWNTREGRRMSVKKFYQRAKVGEGSDEKEREYCVVRRRYLHPHCFPNNSIRKVIWLVKKDEVYCRYAVISYYIEADAHVISLLRGNIHDNQDGRASDGAREKHGIGLKSTCGAHIDDGLSTSRSCALSEETVHELDNEEVLETVDSTDENSLIDVDDVADSQALNPTVPEFDVSDGCA</sequence>
<proteinExistence type="predicted"/>
<reference evidence="3" key="1">
    <citation type="submission" date="2016-06" db="UniProtKB">
        <authorList>
            <consortium name="WormBaseParasite"/>
        </authorList>
    </citation>
    <scope>IDENTIFICATION</scope>
</reference>
<evidence type="ECO:0000313" key="2">
    <source>
        <dbReference type="Proteomes" id="UP000271098"/>
    </source>
</evidence>
<protein>
    <submittedName>
        <fullName evidence="1 3">Uncharacterized protein</fullName>
    </submittedName>
</protein>
<evidence type="ECO:0000313" key="3">
    <source>
        <dbReference type="WBParaSite" id="GPUH_0001846501-mRNA-1"/>
    </source>
</evidence>
<dbReference type="WBParaSite" id="GPUH_0001846501-mRNA-1">
    <property type="protein sequence ID" value="GPUH_0001846501-mRNA-1"/>
    <property type="gene ID" value="GPUH_0001846501"/>
</dbReference>
<organism evidence="3">
    <name type="scientific">Gongylonema pulchrum</name>
    <dbReference type="NCBI Taxonomy" id="637853"/>
    <lineage>
        <taxon>Eukaryota</taxon>
        <taxon>Metazoa</taxon>
        <taxon>Ecdysozoa</taxon>
        <taxon>Nematoda</taxon>
        <taxon>Chromadorea</taxon>
        <taxon>Rhabditida</taxon>
        <taxon>Spirurina</taxon>
        <taxon>Spiruromorpha</taxon>
        <taxon>Spiruroidea</taxon>
        <taxon>Gongylonematidae</taxon>
        <taxon>Gongylonema</taxon>
    </lineage>
</organism>
<evidence type="ECO:0000313" key="1">
    <source>
        <dbReference type="EMBL" id="VDN31748.1"/>
    </source>
</evidence>
<reference evidence="1 2" key="2">
    <citation type="submission" date="2018-11" db="EMBL/GenBank/DDBJ databases">
        <authorList>
            <consortium name="Pathogen Informatics"/>
        </authorList>
    </citation>
    <scope>NUCLEOTIDE SEQUENCE [LARGE SCALE GENOMIC DNA]</scope>
</reference>
<keyword evidence="2" id="KW-1185">Reference proteome</keyword>
<dbReference type="AlphaFoldDB" id="A0A183EBU9"/>
<dbReference type="EMBL" id="UYRT01086771">
    <property type="protein sequence ID" value="VDN31748.1"/>
    <property type="molecule type" value="Genomic_DNA"/>
</dbReference>
<name>A0A183EBU9_9BILA</name>
<gene>
    <name evidence="1" type="ORF">GPUH_LOCUS18440</name>
</gene>
<dbReference type="OrthoDB" id="47007at2759"/>
<dbReference type="Proteomes" id="UP000271098">
    <property type="component" value="Unassembled WGS sequence"/>
</dbReference>